<feature type="transmembrane region" description="Helical" evidence="2">
    <location>
        <begin position="164"/>
        <end position="183"/>
    </location>
</feature>
<feature type="chain" id="PRO_5042168343" evidence="3">
    <location>
        <begin position="27"/>
        <end position="186"/>
    </location>
</feature>
<evidence type="ECO:0000256" key="3">
    <source>
        <dbReference type="SAM" id="SignalP"/>
    </source>
</evidence>
<reference evidence="4" key="1">
    <citation type="submission" date="2023-07" db="EMBL/GenBank/DDBJ databases">
        <title>Sorghum-associated microbial communities from plants grown in Nebraska, USA.</title>
        <authorList>
            <person name="Schachtman D."/>
        </authorList>
    </citation>
    <scope>NUCLEOTIDE SEQUENCE</scope>
    <source>
        <strain evidence="4">BE330</strain>
    </source>
</reference>
<protein>
    <submittedName>
        <fullName evidence="4">Uncharacterized protein</fullName>
    </submittedName>
</protein>
<keyword evidence="3" id="KW-0732">Signal</keyword>
<accession>A0AAE3XDN1</accession>
<evidence type="ECO:0000313" key="4">
    <source>
        <dbReference type="EMBL" id="MDR6218724.1"/>
    </source>
</evidence>
<feature type="region of interest" description="Disordered" evidence="1">
    <location>
        <begin position="24"/>
        <end position="105"/>
    </location>
</feature>
<gene>
    <name evidence="4" type="ORF">J2Y00_002321</name>
</gene>
<keyword evidence="2" id="KW-0472">Membrane</keyword>
<sequence>MKRIPLTAALLTALTLTLSFSGVADASRRSSSTSSRSSISVSRAATPRPTARPVSQPRTPAPARVSSGGSFGGAARSSPATPTARSARPGTTLKKIPTAPKVKPSDCDADDLIEGDVEDCGAAALPGAVATAAVSTSVAATRPSVTRPRPAPMPVASSQRSPTWAVWTALSVTLLLLAVGYVVTRR</sequence>
<dbReference type="AlphaFoldDB" id="A0AAE3XDN1"/>
<evidence type="ECO:0000256" key="2">
    <source>
        <dbReference type="SAM" id="Phobius"/>
    </source>
</evidence>
<keyword evidence="2" id="KW-0812">Transmembrane</keyword>
<organism evidence="4 5">
    <name type="scientific">Deinococcus soli</name>
    <name type="common">ex Cha et al. 2016</name>
    <dbReference type="NCBI Taxonomy" id="1309411"/>
    <lineage>
        <taxon>Bacteria</taxon>
        <taxon>Thermotogati</taxon>
        <taxon>Deinococcota</taxon>
        <taxon>Deinococci</taxon>
        <taxon>Deinococcales</taxon>
        <taxon>Deinococcaceae</taxon>
        <taxon>Deinococcus</taxon>
    </lineage>
</organism>
<dbReference type="Proteomes" id="UP001185331">
    <property type="component" value="Unassembled WGS sequence"/>
</dbReference>
<keyword evidence="2" id="KW-1133">Transmembrane helix</keyword>
<name>A0AAE3XDN1_9DEIO</name>
<proteinExistence type="predicted"/>
<dbReference type="RefSeq" id="WP_309853257.1">
    <property type="nucleotide sequence ID" value="NZ_JAVDQJ010000004.1"/>
</dbReference>
<feature type="compositionally biased region" description="Low complexity" evidence="1">
    <location>
        <begin position="63"/>
        <end position="80"/>
    </location>
</feature>
<dbReference type="EMBL" id="JAVDQK010000005">
    <property type="protein sequence ID" value="MDR6218724.1"/>
    <property type="molecule type" value="Genomic_DNA"/>
</dbReference>
<evidence type="ECO:0000313" key="5">
    <source>
        <dbReference type="Proteomes" id="UP001185331"/>
    </source>
</evidence>
<comment type="caution">
    <text evidence="4">The sequence shown here is derived from an EMBL/GenBank/DDBJ whole genome shotgun (WGS) entry which is preliminary data.</text>
</comment>
<feature type="compositionally biased region" description="Low complexity" evidence="1">
    <location>
        <begin position="29"/>
        <end position="43"/>
    </location>
</feature>
<evidence type="ECO:0000256" key="1">
    <source>
        <dbReference type="SAM" id="MobiDB-lite"/>
    </source>
</evidence>
<feature type="signal peptide" evidence="3">
    <location>
        <begin position="1"/>
        <end position="26"/>
    </location>
</feature>